<dbReference type="PROSITE" id="PS51352">
    <property type="entry name" value="THIOREDOXIN_2"/>
    <property type="match status" value="1"/>
</dbReference>
<dbReference type="InterPro" id="IPR036249">
    <property type="entry name" value="Thioredoxin-like_sf"/>
</dbReference>
<dbReference type="AlphaFoldDB" id="A0A7X2ZQE5"/>
<feature type="domain" description="Thioredoxin" evidence="1">
    <location>
        <begin position="43"/>
        <end position="187"/>
    </location>
</feature>
<dbReference type="PANTHER" id="PTHR42852">
    <property type="entry name" value="THIOL:DISULFIDE INTERCHANGE PROTEIN DSBE"/>
    <property type="match status" value="1"/>
</dbReference>
<dbReference type="InterPro" id="IPR050553">
    <property type="entry name" value="Thioredoxin_ResA/DsbE_sf"/>
</dbReference>
<dbReference type="CDD" id="cd02966">
    <property type="entry name" value="TlpA_like_family"/>
    <property type="match status" value="1"/>
</dbReference>
<dbReference type="Proteomes" id="UP000540519">
    <property type="component" value="Unassembled WGS sequence"/>
</dbReference>
<proteinExistence type="predicted"/>
<dbReference type="InterPro" id="IPR013766">
    <property type="entry name" value="Thioredoxin_domain"/>
</dbReference>
<name>A0A7X2ZQE5_9FLAO</name>
<evidence type="ECO:0000313" key="3">
    <source>
        <dbReference type="Proteomes" id="UP000540519"/>
    </source>
</evidence>
<evidence type="ECO:0000259" key="1">
    <source>
        <dbReference type="PROSITE" id="PS51352"/>
    </source>
</evidence>
<accession>A0A7X2ZQE5</accession>
<dbReference type="GO" id="GO:0016491">
    <property type="term" value="F:oxidoreductase activity"/>
    <property type="evidence" value="ECO:0007669"/>
    <property type="project" value="InterPro"/>
</dbReference>
<sequence>MKKRKFNISDGLLLVFVLLLIIPQTRKPIQVALNSLKMQFFSPSALSEEDQRTLEPFDYHVATLDGVNTSLEIGKNKVTFISYWATWCPPCIAEMPSIQKLYNDYGGSVNFVLLTNEEPSVVKQFLDKKQYSLPVYIPKIKAPDPLYERSIPTNFVIDKDGIIIVKETGSTDWNAQKFRKILDNLIAM</sequence>
<dbReference type="Gene3D" id="3.40.30.10">
    <property type="entry name" value="Glutaredoxin"/>
    <property type="match status" value="1"/>
</dbReference>
<organism evidence="2 3">
    <name type="scientific">Zobellia amurskyensis</name>
    <dbReference type="NCBI Taxonomy" id="248905"/>
    <lineage>
        <taxon>Bacteria</taxon>
        <taxon>Pseudomonadati</taxon>
        <taxon>Bacteroidota</taxon>
        <taxon>Flavobacteriia</taxon>
        <taxon>Flavobacteriales</taxon>
        <taxon>Flavobacteriaceae</taxon>
        <taxon>Zobellia</taxon>
    </lineage>
</organism>
<dbReference type="PANTHER" id="PTHR42852:SF17">
    <property type="entry name" value="THIOREDOXIN-LIKE PROTEIN HI_1115"/>
    <property type="match status" value="1"/>
</dbReference>
<dbReference type="Pfam" id="PF08534">
    <property type="entry name" value="Redoxin"/>
    <property type="match status" value="1"/>
</dbReference>
<dbReference type="SUPFAM" id="SSF52833">
    <property type="entry name" value="Thioredoxin-like"/>
    <property type="match status" value="1"/>
</dbReference>
<reference evidence="2 3" key="1">
    <citation type="journal article" date="2019" name="Mar. Drugs">
        <title>Comparative Genomics and CAZyme Genome Repertoires of Marine Zobellia amurskyensis KMM 3526(T) and Zobellia laminariae KMM 3676(T).</title>
        <authorList>
            <person name="Chernysheva N."/>
            <person name="Bystritskaya E."/>
            <person name="Stenkova A."/>
            <person name="Golovkin I."/>
            <person name="Nedashkovskaya O."/>
            <person name="Isaeva M."/>
        </authorList>
    </citation>
    <scope>NUCLEOTIDE SEQUENCE [LARGE SCALE GENOMIC DNA]</scope>
    <source>
        <strain evidence="2 3">KMM 3526</strain>
    </source>
</reference>
<dbReference type="OrthoDB" id="9815205at2"/>
<dbReference type="EMBL" id="RCNR01000002">
    <property type="protein sequence ID" value="MUH34479.1"/>
    <property type="molecule type" value="Genomic_DNA"/>
</dbReference>
<dbReference type="InterPro" id="IPR013740">
    <property type="entry name" value="Redoxin"/>
</dbReference>
<comment type="caution">
    <text evidence="2">The sequence shown here is derived from an EMBL/GenBank/DDBJ whole genome shotgun (WGS) entry which is preliminary data.</text>
</comment>
<keyword evidence="3" id="KW-1185">Reference proteome</keyword>
<evidence type="ECO:0000313" key="2">
    <source>
        <dbReference type="EMBL" id="MUH34479.1"/>
    </source>
</evidence>
<protein>
    <submittedName>
        <fullName evidence="2">TlpA family protein disulfide reductase</fullName>
    </submittedName>
</protein>
<gene>
    <name evidence="2" type="ORF">D9O36_01375</name>
</gene>
<dbReference type="RefSeq" id="WP_155598534.1">
    <property type="nucleotide sequence ID" value="NZ_RCNR01000002.1"/>
</dbReference>